<evidence type="ECO:0000313" key="3">
    <source>
        <dbReference type="Proteomes" id="UP000192601"/>
    </source>
</evidence>
<dbReference type="STRING" id="1783.BST44_14055"/>
<accession>A0A1X0KF05</accession>
<dbReference type="AlphaFoldDB" id="A0A1X0KF05"/>
<keyword evidence="3" id="KW-1185">Reference proteome</keyword>
<evidence type="ECO:0000256" key="1">
    <source>
        <dbReference type="SAM" id="MobiDB-lite"/>
    </source>
</evidence>
<feature type="compositionally biased region" description="Low complexity" evidence="1">
    <location>
        <begin position="42"/>
        <end position="61"/>
    </location>
</feature>
<protein>
    <recommendedName>
        <fullName evidence="4">Mammalian cell entry protein</fullName>
    </recommendedName>
</protein>
<evidence type="ECO:0008006" key="4">
    <source>
        <dbReference type="Google" id="ProtNLM"/>
    </source>
</evidence>
<sequence length="61" mass="5725">PPPPGLQTPPGPPNAYDENPVVPPIGLQAPQVPIPPPPPAPGVATGPVAPTPAAAATGAGS</sequence>
<evidence type="ECO:0000313" key="2">
    <source>
        <dbReference type="EMBL" id="ORB73621.1"/>
    </source>
</evidence>
<feature type="compositionally biased region" description="Pro residues" evidence="1">
    <location>
        <begin position="1"/>
        <end position="13"/>
    </location>
</feature>
<feature type="non-terminal residue" evidence="2">
    <location>
        <position position="1"/>
    </location>
</feature>
<reference evidence="2 3" key="1">
    <citation type="submission" date="2017-02" db="EMBL/GenBank/DDBJ databases">
        <title>The new phylogeny of genus Mycobacterium.</title>
        <authorList>
            <person name="Tortoli E."/>
            <person name="Trovato A."/>
            <person name="Cirillo D.M."/>
        </authorList>
    </citation>
    <scope>NUCLEOTIDE SEQUENCE [LARGE SCALE GENOMIC DNA]</scope>
    <source>
        <strain evidence="2 3">DSM 43992</strain>
    </source>
</reference>
<dbReference type="Proteomes" id="UP000192601">
    <property type="component" value="Unassembled WGS sequence"/>
</dbReference>
<feature type="compositionally biased region" description="Pro residues" evidence="1">
    <location>
        <begin position="32"/>
        <end position="41"/>
    </location>
</feature>
<feature type="region of interest" description="Disordered" evidence="1">
    <location>
        <begin position="1"/>
        <end position="61"/>
    </location>
</feature>
<dbReference type="EMBL" id="MVIJ01000018">
    <property type="protein sequence ID" value="ORB73621.1"/>
    <property type="molecule type" value="Genomic_DNA"/>
</dbReference>
<proteinExistence type="predicted"/>
<gene>
    <name evidence="2" type="ORF">BST44_14055</name>
</gene>
<comment type="caution">
    <text evidence="2">The sequence shown here is derived from an EMBL/GenBank/DDBJ whole genome shotgun (WGS) entry which is preliminary data.</text>
</comment>
<name>A0A1X0KF05_MYCSC</name>
<organism evidence="2 3">
    <name type="scientific">Mycobacterium scrofulaceum</name>
    <dbReference type="NCBI Taxonomy" id="1783"/>
    <lineage>
        <taxon>Bacteria</taxon>
        <taxon>Bacillati</taxon>
        <taxon>Actinomycetota</taxon>
        <taxon>Actinomycetes</taxon>
        <taxon>Mycobacteriales</taxon>
        <taxon>Mycobacteriaceae</taxon>
        <taxon>Mycobacterium</taxon>
    </lineage>
</organism>